<dbReference type="GO" id="GO:0004519">
    <property type="term" value="F:endonuclease activity"/>
    <property type="evidence" value="ECO:0007669"/>
    <property type="project" value="UniProtKB-KW"/>
</dbReference>
<proteinExistence type="predicted"/>
<dbReference type="EMBL" id="JBHTBW010000087">
    <property type="protein sequence ID" value="MFC7443475.1"/>
    <property type="molecule type" value="Genomic_DNA"/>
</dbReference>
<feature type="domain" description="Restriction endonuclease type II-like" evidence="1">
    <location>
        <begin position="74"/>
        <end position="161"/>
    </location>
</feature>
<name>A0ABW2RR84_9BACL</name>
<dbReference type="Gene3D" id="3.40.960.10">
    <property type="entry name" value="VSR Endonuclease"/>
    <property type="match status" value="1"/>
</dbReference>
<evidence type="ECO:0000313" key="3">
    <source>
        <dbReference type="Proteomes" id="UP001596500"/>
    </source>
</evidence>
<dbReference type="SUPFAM" id="SSF52980">
    <property type="entry name" value="Restriction endonuclease-like"/>
    <property type="match status" value="1"/>
</dbReference>
<dbReference type="InterPro" id="IPR011335">
    <property type="entry name" value="Restrct_endonuc-II-like"/>
</dbReference>
<reference evidence="3" key="1">
    <citation type="journal article" date="2019" name="Int. J. Syst. Evol. Microbiol.">
        <title>The Global Catalogue of Microorganisms (GCM) 10K type strain sequencing project: providing services to taxonomists for standard genome sequencing and annotation.</title>
        <authorList>
            <consortium name="The Broad Institute Genomics Platform"/>
            <consortium name="The Broad Institute Genome Sequencing Center for Infectious Disease"/>
            <person name="Wu L."/>
            <person name="Ma J."/>
        </authorList>
    </citation>
    <scope>NUCLEOTIDE SEQUENCE [LARGE SCALE GENOMIC DNA]</scope>
    <source>
        <strain evidence="3">CGMCC 1.12942</strain>
    </source>
</reference>
<dbReference type="Pfam" id="PF18741">
    <property type="entry name" value="MTES_1575"/>
    <property type="match status" value="1"/>
</dbReference>
<keyword evidence="2" id="KW-0378">Hydrolase</keyword>
<gene>
    <name evidence="2" type="ORF">ACFQNG_20665</name>
</gene>
<dbReference type="RefSeq" id="WP_379867806.1">
    <property type="nucleotide sequence ID" value="NZ_JBHTBW010000087.1"/>
</dbReference>
<evidence type="ECO:0000313" key="2">
    <source>
        <dbReference type="EMBL" id="MFC7443475.1"/>
    </source>
</evidence>
<evidence type="ECO:0000259" key="1">
    <source>
        <dbReference type="Pfam" id="PF18741"/>
    </source>
</evidence>
<keyword evidence="3" id="KW-1185">Reference proteome</keyword>
<keyword evidence="2" id="KW-0255">Endonuclease</keyword>
<keyword evidence="2" id="KW-0540">Nuclease</keyword>
<comment type="caution">
    <text evidence="2">The sequence shown here is derived from an EMBL/GenBank/DDBJ whole genome shotgun (WGS) entry which is preliminary data.</text>
</comment>
<organism evidence="2 3">
    <name type="scientific">Laceyella putida</name>
    <dbReference type="NCBI Taxonomy" id="110101"/>
    <lineage>
        <taxon>Bacteria</taxon>
        <taxon>Bacillati</taxon>
        <taxon>Bacillota</taxon>
        <taxon>Bacilli</taxon>
        <taxon>Bacillales</taxon>
        <taxon>Thermoactinomycetaceae</taxon>
        <taxon>Laceyella</taxon>
    </lineage>
</organism>
<sequence>MDKVFCLIFCINSDKMKREGYEKRGISMPPLKIRYIRARNLVKACIRFVRIVLKEKRWPDWQLVKVSDRDFYLEKRLYLALTSAGYRVKTHILFGDLEVDLYIPKYKLAIEADGKAYHSSPAQKERDRKKEYVLKKHYKLKVKRFNSNQINKKLDWCVEKVHEITGGPRLSFWQHMRRIWKVRF</sequence>
<accession>A0ABW2RR84</accession>
<protein>
    <submittedName>
        <fullName evidence="2">Endonuclease domain-containing protein</fullName>
    </submittedName>
</protein>
<dbReference type="InterPro" id="IPR049468">
    <property type="entry name" value="Restrct_endonuc-II-like_dom"/>
</dbReference>
<dbReference type="Proteomes" id="UP001596500">
    <property type="component" value="Unassembled WGS sequence"/>
</dbReference>